<feature type="compositionally biased region" description="Low complexity" evidence="1">
    <location>
        <begin position="1065"/>
        <end position="1086"/>
    </location>
</feature>
<dbReference type="STRING" id="2880.D7G8U8"/>
<sequence>MTRKDERVTPLGDTQGLGGRSSTASPPIIPTETQGDLDSKGAAIANRGDTTRQLATERRQRTHNSRTSSHDDNDNSDKRVNSTKKLLSEPEILEGAGRTLDETEYHHRDLRTVSAAAAATAVMPGPPPKQTPLHTAMYGFFKEEENNHPLQKPPSTALQRLPGLSDEDGSSSSPSALWSTNTLSSAMYASPARISLVAEHHAGRIGEASSAAPIADVVGPLSPSRTPRAMPSPPSSAADTPLPPTSGEVNDTPNPSEGAWVPSPTSISRGLVGDSPSSATTASEAASRTPSPTPRAAPSRFRTTEWSTPTPNTSGRGIETPLPTAKGNGESVALPPTARPTEPPSPQGAEARPTPSPARVSRVPAAWSGADEEVGSMAPTAGFRGHQPTLSGSSIFTSSPTVGGTPLAASSRRPFPSGDDGDGSVAAPTSLPASLTGPPVSVGVPIPSPTMGGGRGEDEEGEGEEGISSALQPSSSATSTPTPTGFHAGFPTNSPAERTRGISFTPAPSSSSSTATADGAGQEESEEQSETAYPSSLVFTAPPSTGGKRERSYAPTSFPHPSPANTASPTTSSMEETRGVASSPAPTPYPDPSTDTTSSDGYSPAPTSSPHPTEAYVTASPTASSIEETGGATFSSAPTSHPDPSPVITSPYPTEASVTASPTRDSNGESQDGVSSPAPTATSYPAQDSSLAPTTIPTAGNRGSLSSSTRTQYPGTIPDSTESPSSSPPVGDQGGDVSFAPSIPPELGSVFPSSSAPTLYPGPSRASTMSPTASSTGVGSQGGDVSSAPTTPPDVGSATPASSSPTLDPGQASTIFPTASSTGVRNQGGDVSSAPTTPPDVGSVLPASSAPTRYSGRASTMSPTASSTGGTQQEIFSPAPSPFTPSPTVGGRGGAGDQTWSTGSPTSSPTFQGRKKVVDQRWPTTAPTSVATAHAPTLPWLETGSPTTSHHAHGTEQTDRPFSAAYWPMTSSSSPTSAPTSPPSPSSSNDSGYASQGPRFSSAPTTADGQEDPHLLSFAPTLASSSPGNRGFEFNTASPTSSPSVSSTATASESGWSQIEQDQLTTGFPTTSPSTTSSKTAAPTFPVSTPRSDVEDGVSTPTPTRVSGSGGEETPPPSAALFLTLVPTAPSSSSGTPEQGERGLGSDNDGEGNETFSPSGAPTTAIASDGGLDRDEGDMPTAPTATPAPTHHNEELWSWWFQTGGQRGDRGHALVNGVGGNLWHATAGSAAEDIALCADAGEGWVAIAGYTTGSLYSDSTGGDDAFLVLLDPDTGDALGGWQFGGEGSERVYALGLDQDSGDVVVGGFTTSSLFATNDDAVSQYFVARLDMGKLLLSPGWLDLADEGSDVVVWGWQYSASPTDPEAIVSLRVNSGTGVVTALGTRGLPADWTPRDTDFVPEDDAELYSSVFSLGLETGDLFRSSTEEEGLAAAVAVDEDTDYSYVASFTRSADNYDRVVVYKVDVSSGNTMWSYQATSEGVFEGRALAIDTVGDSDGIVIVAGTTGGTSAHGSYGSTDAFVLILGADDGSEICYYQTGTSFADVVTGISVDSSSTAYSQVTLGGYTEGSLAGLNAGGADMFAIGVRLASLCPDVSSSTSSAAEIEAGHGAGGLVGSTPAPGEASFRSPSASIGFLMMMQLQFLATLSLVQSVHDSASFLSSFVENLRWVNLWLPMPSSLTPDSCEIADAQDLIDEGVFFGNTTLVLAILLGIFLIHVGAVSAVEAYWLAQRCMSPGGGLIRHRPNGSPASRTSGYADDLPSGTERNSNGDWSQPNNRAEWATSQEPMQQQGRAASIPRSHNGDEWSSINESVSPTTKSLKYGTAWSPAGRAGRTLTPPGPSSLVKRCSDKGGGSLPGSPTRDGYRYGRTDQLYPHQSAVSSVRSASPPSLPWDSPTRDFTGAPAACRVSRVTHRHELDISGSGYSNQDRRSGGGEPIVDLLGMASVLSASVDTAAGVAPEEVGAGTPSFQQRSAAVISDSGSTFGDAMVAYSSVGVSRDGLDGGGGGDGLRRRRGDNFAGDGNRSETPRLFESDMDAKPTDQDLDDHDGSDPILACRRRSRSMWLHFPHLELLFLFWAFEGAVAAQLSALKNAECAHVFWLALAALVGSPFRRLRQSSGPAR</sequence>
<feature type="compositionally biased region" description="Polar residues" evidence="1">
    <location>
        <begin position="849"/>
        <end position="875"/>
    </location>
</feature>
<evidence type="ECO:0000256" key="1">
    <source>
        <dbReference type="SAM" id="MobiDB-lite"/>
    </source>
</evidence>
<feature type="region of interest" description="Disordered" evidence="1">
    <location>
        <begin position="146"/>
        <end position="177"/>
    </location>
</feature>
<gene>
    <name evidence="2" type="ORF">Esi_0092_0020</name>
</gene>
<feature type="compositionally biased region" description="Pro residues" evidence="1">
    <location>
        <begin position="337"/>
        <end position="346"/>
    </location>
</feature>
<feature type="compositionally biased region" description="Polar residues" evidence="1">
    <location>
        <begin position="765"/>
        <end position="789"/>
    </location>
</feature>
<feature type="region of interest" description="Disordered" evidence="1">
    <location>
        <begin position="1738"/>
        <end position="1897"/>
    </location>
</feature>
<accession>D7G8U8</accession>
<dbReference type="SUPFAM" id="SSF50998">
    <property type="entry name" value="Quinoprotein alcohol dehydrogenase-like"/>
    <property type="match status" value="1"/>
</dbReference>
<dbReference type="InterPro" id="IPR011047">
    <property type="entry name" value="Quinoprotein_ADH-like_sf"/>
</dbReference>
<feature type="compositionally biased region" description="Polar residues" evidence="1">
    <location>
        <begin position="799"/>
        <end position="835"/>
    </location>
</feature>
<dbReference type="OMA" id="RINDLFM"/>
<evidence type="ECO:0000313" key="2">
    <source>
        <dbReference type="EMBL" id="CBJ28116.1"/>
    </source>
</evidence>
<feature type="compositionally biased region" description="Polar residues" evidence="1">
    <location>
        <begin position="619"/>
        <end position="639"/>
    </location>
</feature>
<feature type="compositionally biased region" description="Polar residues" evidence="1">
    <location>
        <begin position="20"/>
        <end position="36"/>
    </location>
</feature>
<protein>
    <submittedName>
        <fullName evidence="2">Uncharacterized protein</fullName>
    </submittedName>
</protein>
<proteinExistence type="predicted"/>
<feature type="region of interest" description="Disordered" evidence="1">
    <location>
        <begin position="216"/>
        <end position="1190"/>
    </location>
</feature>
<dbReference type="EMBL" id="FN649160">
    <property type="protein sequence ID" value="CBJ28116.1"/>
    <property type="molecule type" value="Genomic_DNA"/>
</dbReference>
<reference evidence="2 3" key="1">
    <citation type="journal article" date="2010" name="Nature">
        <title>The Ectocarpus genome and the independent evolution of multicellularity in brown algae.</title>
        <authorList>
            <person name="Cock J.M."/>
            <person name="Sterck L."/>
            <person name="Rouze P."/>
            <person name="Scornet D."/>
            <person name="Allen A.E."/>
            <person name="Amoutzias G."/>
            <person name="Anthouard V."/>
            <person name="Artiguenave F."/>
            <person name="Aury J.M."/>
            <person name="Badger J.H."/>
            <person name="Beszteri B."/>
            <person name="Billiau K."/>
            <person name="Bonnet E."/>
            <person name="Bothwell J.H."/>
            <person name="Bowler C."/>
            <person name="Boyen C."/>
            <person name="Brownlee C."/>
            <person name="Carrano C.J."/>
            <person name="Charrier B."/>
            <person name="Cho G.Y."/>
            <person name="Coelho S.M."/>
            <person name="Collen J."/>
            <person name="Corre E."/>
            <person name="Da Silva C."/>
            <person name="Delage L."/>
            <person name="Delaroque N."/>
            <person name="Dittami S.M."/>
            <person name="Doulbeau S."/>
            <person name="Elias M."/>
            <person name="Farnham G."/>
            <person name="Gachon C.M."/>
            <person name="Gschloessl B."/>
            <person name="Heesch S."/>
            <person name="Jabbari K."/>
            <person name="Jubin C."/>
            <person name="Kawai H."/>
            <person name="Kimura K."/>
            <person name="Kloareg B."/>
            <person name="Kupper F.C."/>
            <person name="Lang D."/>
            <person name="Le Bail A."/>
            <person name="Leblanc C."/>
            <person name="Lerouge P."/>
            <person name="Lohr M."/>
            <person name="Lopez P.J."/>
            <person name="Martens C."/>
            <person name="Maumus F."/>
            <person name="Michel G."/>
            <person name="Miranda-Saavedra D."/>
            <person name="Morales J."/>
            <person name="Moreau H."/>
            <person name="Motomura T."/>
            <person name="Nagasato C."/>
            <person name="Napoli C.A."/>
            <person name="Nelson D.R."/>
            <person name="Nyvall-Collen P."/>
            <person name="Peters A.F."/>
            <person name="Pommier C."/>
            <person name="Potin P."/>
            <person name="Poulain J."/>
            <person name="Quesneville H."/>
            <person name="Read B."/>
            <person name="Rensing S.A."/>
            <person name="Ritter A."/>
            <person name="Rousvoal S."/>
            <person name="Samanta M."/>
            <person name="Samson G."/>
            <person name="Schroeder D.C."/>
            <person name="Segurens B."/>
            <person name="Strittmatter M."/>
            <person name="Tonon T."/>
            <person name="Tregear J.W."/>
            <person name="Valentin K."/>
            <person name="von Dassow P."/>
            <person name="Yamagishi T."/>
            <person name="Van de Peer Y."/>
            <person name="Wincker P."/>
        </authorList>
    </citation>
    <scope>NUCLEOTIDE SEQUENCE [LARGE SCALE GENOMIC DNA]</scope>
    <source>
        <strain evidence="3">Ec32 / CCAP1310/4</strain>
    </source>
</reference>
<feature type="compositionally biased region" description="Polar residues" evidence="1">
    <location>
        <begin position="989"/>
        <end position="1008"/>
    </location>
</feature>
<feature type="region of interest" description="Disordered" evidence="1">
    <location>
        <begin position="2002"/>
        <end position="2049"/>
    </location>
</feature>
<feature type="compositionally biased region" description="Low complexity" evidence="1">
    <location>
        <begin position="1036"/>
        <end position="1054"/>
    </location>
</feature>
<feature type="compositionally biased region" description="Polar residues" evidence="1">
    <location>
        <begin position="1055"/>
        <end position="1064"/>
    </location>
</feature>
<feature type="compositionally biased region" description="Low complexity" evidence="1">
    <location>
        <begin position="563"/>
        <end position="573"/>
    </location>
</feature>
<dbReference type="InParanoid" id="D7G8U8"/>
<feature type="compositionally biased region" description="Low complexity" evidence="1">
    <location>
        <begin position="275"/>
        <end position="290"/>
    </location>
</feature>
<dbReference type="OrthoDB" id="428264at2759"/>
<feature type="compositionally biased region" description="Low complexity" evidence="1">
    <location>
        <begin position="505"/>
        <end position="517"/>
    </location>
</feature>
<feature type="compositionally biased region" description="Polar residues" evidence="1">
    <location>
        <begin position="922"/>
        <end position="931"/>
    </location>
</feature>
<feature type="compositionally biased region" description="Polar residues" evidence="1">
    <location>
        <begin position="304"/>
        <end position="315"/>
    </location>
</feature>
<dbReference type="Proteomes" id="UP000002630">
    <property type="component" value="Linkage Group LG10"/>
</dbReference>
<feature type="compositionally biased region" description="Polar residues" evidence="1">
    <location>
        <begin position="1804"/>
        <end position="1818"/>
    </location>
</feature>
<feature type="compositionally biased region" description="Polar residues" evidence="1">
    <location>
        <begin position="1154"/>
        <end position="1166"/>
    </location>
</feature>
<feature type="compositionally biased region" description="Low complexity" evidence="1">
    <location>
        <begin position="970"/>
        <end position="979"/>
    </location>
</feature>
<feature type="compositionally biased region" description="Polar residues" evidence="1">
    <location>
        <begin position="647"/>
        <end position="722"/>
    </location>
</feature>
<feature type="compositionally biased region" description="Basic and acidic residues" evidence="1">
    <location>
        <begin position="68"/>
        <end position="80"/>
    </location>
</feature>
<feature type="compositionally biased region" description="Low complexity" evidence="1">
    <location>
        <begin position="899"/>
        <end position="910"/>
    </location>
</feature>
<feature type="compositionally biased region" description="Low complexity" evidence="1">
    <location>
        <begin position="1180"/>
        <end position="1190"/>
    </location>
</feature>
<feature type="compositionally biased region" description="Low complexity" evidence="1">
    <location>
        <begin position="466"/>
        <end position="484"/>
    </location>
</feature>
<dbReference type="EMBL" id="FN649735">
    <property type="protein sequence ID" value="CBJ28116.1"/>
    <property type="molecule type" value="Genomic_DNA"/>
</dbReference>
<feature type="compositionally biased region" description="Polar residues" evidence="1">
    <location>
        <begin position="388"/>
        <end position="402"/>
    </location>
</feature>
<evidence type="ECO:0000313" key="3">
    <source>
        <dbReference type="Proteomes" id="UP000002630"/>
    </source>
</evidence>
<feature type="compositionally biased region" description="Low complexity" evidence="1">
    <location>
        <begin position="222"/>
        <end position="240"/>
    </location>
</feature>
<name>D7G8U8_ECTSI</name>
<feature type="compositionally biased region" description="Low complexity" evidence="1">
    <location>
        <begin position="1877"/>
        <end position="1887"/>
    </location>
</feature>
<feature type="compositionally biased region" description="Polar residues" evidence="1">
    <location>
        <begin position="1763"/>
        <end position="1792"/>
    </location>
</feature>
<feature type="region of interest" description="Disordered" evidence="1">
    <location>
        <begin position="1"/>
        <end position="104"/>
    </location>
</feature>
<keyword evidence="3" id="KW-1185">Reference proteome</keyword>
<organism evidence="2 3">
    <name type="scientific">Ectocarpus siliculosus</name>
    <name type="common">Brown alga</name>
    <name type="synonym">Conferva siliculosa</name>
    <dbReference type="NCBI Taxonomy" id="2880"/>
    <lineage>
        <taxon>Eukaryota</taxon>
        <taxon>Sar</taxon>
        <taxon>Stramenopiles</taxon>
        <taxon>Ochrophyta</taxon>
        <taxon>PX clade</taxon>
        <taxon>Phaeophyceae</taxon>
        <taxon>Ectocarpales</taxon>
        <taxon>Ectocarpaceae</taxon>
        <taxon>Ectocarpus</taxon>
    </lineage>
</organism>
<feature type="compositionally biased region" description="Low complexity" evidence="1">
    <location>
        <begin position="592"/>
        <end position="604"/>
    </location>
</feature>
<feature type="compositionally biased region" description="Basic and acidic residues" evidence="1">
    <location>
        <begin position="2023"/>
        <end position="2041"/>
    </location>
</feature>